<dbReference type="SUPFAM" id="SSF50118">
    <property type="entry name" value="Cell growth inhibitor/plasmid maintenance toxic component"/>
    <property type="match status" value="1"/>
</dbReference>
<reference evidence="3" key="1">
    <citation type="submission" date="2014-07" db="EMBL/GenBank/DDBJ databases">
        <authorList>
            <person name="Hornung V.Bastian."/>
        </authorList>
    </citation>
    <scope>NUCLEOTIDE SEQUENCE</scope>
    <source>
        <strain evidence="3">PCE-S</strain>
    </source>
</reference>
<accession>A0A098B7X1</accession>
<keyword evidence="2" id="KW-1277">Toxin-antitoxin system</keyword>
<dbReference type="EMBL" id="LK996017">
    <property type="protein sequence ID" value="CDX03946.1"/>
    <property type="molecule type" value="Genomic_DNA"/>
</dbReference>
<evidence type="ECO:0000313" key="3">
    <source>
        <dbReference type="EMBL" id="CDX03946.1"/>
    </source>
</evidence>
<dbReference type="PATRIC" id="fig|49338.4.peg.4366"/>
<comment type="similarity">
    <text evidence="1">Belongs to the PemK/MazF family.</text>
</comment>
<gene>
    <name evidence="3" type="ORF">DPCES_4060</name>
</gene>
<protein>
    <submittedName>
        <fullName evidence="3">Growth inhibitor</fullName>
    </submittedName>
</protein>
<dbReference type="InterPro" id="IPR003477">
    <property type="entry name" value="PemK-like"/>
</dbReference>
<name>A0A098B7X1_DESHA</name>
<dbReference type="Pfam" id="PF02452">
    <property type="entry name" value="PemK_toxin"/>
    <property type="match status" value="1"/>
</dbReference>
<proteinExistence type="inferred from homology"/>
<sequence length="111" mass="12908">MPDSKDIYLVRIYYKGQLGAFKSRPVLILNNLGNGWVTIAEITSVPPKKPPSHYDKFKEPIIRWAVYGLANPSFIKCKNIHNIETSRLFQKIGIMDDDEFMYLIEKIDLYN</sequence>
<dbReference type="GO" id="GO:0003677">
    <property type="term" value="F:DNA binding"/>
    <property type="evidence" value="ECO:0007669"/>
    <property type="project" value="InterPro"/>
</dbReference>
<dbReference type="RefSeq" id="WP_208926274.1">
    <property type="nucleotide sequence ID" value="NZ_LK996017.1"/>
</dbReference>
<dbReference type="InterPro" id="IPR011067">
    <property type="entry name" value="Plasmid_toxin/cell-grow_inhib"/>
</dbReference>
<evidence type="ECO:0000256" key="1">
    <source>
        <dbReference type="ARBA" id="ARBA00007521"/>
    </source>
</evidence>
<evidence type="ECO:0000256" key="2">
    <source>
        <dbReference type="ARBA" id="ARBA00022649"/>
    </source>
</evidence>
<dbReference type="Gene3D" id="2.30.30.110">
    <property type="match status" value="1"/>
</dbReference>
<organism evidence="3">
    <name type="scientific">Desulfitobacterium hafniense</name>
    <name type="common">Desulfitobacterium frappieri</name>
    <dbReference type="NCBI Taxonomy" id="49338"/>
    <lineage>
        <taxon>Bacteria</taxon>
        <taxon>Bacillati</taxon>
        <taxon>Bacillota</taxon>
        <taxon>Clostridia</taxon>
        <taxon>Eubacteriales</taxon>
        <taxon>Desulfitobacteriaceae</taxon>
        <taxon>Desulfitobacterium</taxon>
    </lineage>
</organism>
<dbReference type="AlphaFoldDB" id="A0A098B7X1"/>